<dbReference type="Gene3D" id="3.40.50.150">
    <property type="entry name" value="Vaccinia Virus protein VP39"/>
    <property type="match status" value="1"/>
</dbReference>
<proteinExistence type="predicted"/>
<dbReference type="Pfam" id="PF13847">
    <property type="entry name" value="Methyltransf_31"/>
    <property type="match status" value="1"/>
</dbReference>
<feature type="non-terminal residue" evidence="2">
    <location>
        <position position="175"/>
    </location>
</feature>
<organism evidence="2">
    <name type="scientific">marine sediment metagenome</name>
    <dbReference type="NCBI Taxonomy" id="412755"/>
    <lineage>
        <taxon>unclassified sequences</taxon>
        <taxon>metagenomes</taxon>
        <taxon>ecological metagenomes</taxon>
    </lineage>
</organism>
<name>A0A0F9CLS4_9ZZZZ</name>
<dbReference type="AlphaFoldDB" id="A0A0F9CLS4"/>
<dbReference type="InterPro" id="IPR029063">
    <property type="entry name" value="SAM-dependent_MTases_sf"/>
</dbReference>
<dbReference type="PANTHER" id="PTHR43861:SF1">
    <property type="entry name" value="TRANS-ACONITATE 2-METHYLTRANSFERASE"/>
    <property type="match status" value="1"/>
</dbReference>
<accession>A0A0F9CLS4</accession>
<evidence type="ECO:0000313" key="2">
    <source>
        <dbReference type="EMBL" id="KKL27377.1"/>
    </source>
</evidence>
<comment type="caution">
    <text evidence="2">The sequence shown here is derived from an EMBL/GenBank/DDBJ whole genome shotgun (WGS) entry which is preliminary data.</text>
</comment>
<gene>
    <name evidence="2" type="ORF">LCGC14_2385780</name>
</gene>
<dbReference type="PANTHER" id="PTHR43861">
    <property type="entry name" value="TRANS-ACONITATE 2-METHYLTRANSFERASE-RELATED"/>
    <property type="match status" value="1"/>
</dbReference>
<feature type="domain" description="Methyltransferase" evidence="1">
    <location>
        <begin position="31"/>
        <end position="140"/>
    </location>
</feature>
<dbReference type="EMBL" id="LAZR01035487">
    <property type="protein sequence ID" value="KKL27377.1"/>
    <property type="molecule type" value="Genomic_DNA"/>
</dbReference>
<protein>
    <recommendedName>
        <fullName evidence="1">Methyltransferase domain-containing protein</fullName>
    </recommendedName>
</protein>
<evidence type="ECO:0000259" key="1">
    <source>
        <dbReference type="Pfam" id="PF13847"/>
    </source>
</evidence>
<dbReference type="CDD" id="cd02440">
    <property type="entry name" value="AdoMet_MTases"/>
    <property type="match status" value="1"/>
</dbReference>
<dbReference type="SUPFAM" id="SSF53335">
    <property type="entry name" value="S-adenosyl-L-methionine-dependent methyltransferases"/>
    <property type="match status" value="1"/>
</dbReference>
<reference evidence="2" key="1">
    <citation type="journal article" date="2015" name="Nature">
        <title>Complex archaea that bridge the gap between prokaryotes and eukaryotes.</title>
        <authorList>
            <person name="Spang A."/>
            <person name="Saw J.H."/>
            <person name="Jorgensen S.L."/>
            <person name="Zaremba-Niedzwiedzka K."/>
            <person name="Martijn J."/>
            <person name="Lind A.E."/>
            <person name="van Eijk R."/>
            <person name="Schleper C."/>
            <person name="Guy L."/>
            <person name="Ettema T.J."/>
        </authorList>
    </citation>
    <scope>NUCLEOTIDE SEQUENCE</scope>
</reference>
<dbReference type="InterPro" id="IPR025714">
    <property type="entry name" value="Methyltranfer_dom"/>
</dbReference>
<sequence length="175" mass="19336">MAENFTLEKFSQNPFYEEINRRLVALARLRPGQQVVDLGAGTGAVTGLLMAEVASGPSAEVIAVEPSESAIEVARRNLENIGGAVVRFVQGGAERFSQLVRKPVDAVFFCNAIHLVKEKAAVMQEVYRGLRTGGTFSFNTSFFQGAEPPESLQFYRRWMMKALRSLREQHGLSPD</sequence>